<dbReference type="OrthoDB" id="539213at2759"/>
<evidence type="ECO:0000256" key="1">
    <source>
        <dbReference type="SAM" id="MobiDB-lite"/>
    </source>
</evidence>
<gene>
    <name evidence="2" type="ORF">HPLM_LOCUS20395</name>
</gene>
<feature type="region of interest" description="Disordered" evidence="1">
    <location>
        <begin position="206"/>
        <end position="239"/>
    </location>
</feature>
<dbReference type="WBParaSite" id="HPLM_0002040301-mRNA-1">
    <property type="protein sequence ID" value="HPLM_0002040301-mRNA-1"/>
    <property type="gene ID" value="HPLM_0002040301"/>
</dbReference>
<organism evidence="4">
    <name type="scientific">Haemonchus placei</name>
    <name type="common">Barber's pole worm</name>
    <dbReference type="NCBI Taxonomy" id="6290"/>
    <lineage>
        <taxon>Eukaryota</taxon>
        <taxon>Metazoa</taxon>
        <taxon>Ecdysozoa</taxon>
        <taxon>Nematoda</taxon>
        <taxon>Chromadorea</taxon>
        <taxon>Rhabditida</taxon>
        <taxon>Rhabditina</taxon>
        <taxon>Rhabditomorpha</taxon>
        <taxon>Strongyloidea</taxon>
        <taxon>Trichostrongylidae</taxon>
        <taxon>Haemonchus</taxon>
    </lineage>
</organism>
<evidence type="ECO:0000313" key="4">
    <source>
        <dbReference type="WBParaSite" id="HPLM_0002040301-mRNA-1"/>
    </source>
</evidence>
<reference evidence="4" key="1">
    <citation type="submission" date="2017-02" db="UniProtKB">
        <authorList>
            <consortium name="WormBaseParasite"/>
        </authorList>
    </citation>
    <scope>IDENTIFICATION</scope>
</reference>
<dbReference type="EMBL" id="UZAF01022172">
    <property type="protein sequence ID" value="VDO83609.1"/>
    <property type="molecule type" value="Genomic_DNA"/>
</dbReference>
<evidence type="ECO:0000313" key="2">
    <source>
        <dbReference type="EMBL" id="VDO83609.1"/>
    </source>
</evidence>
<feature type="compositionally biased region" description="Polar residues" evidence="1">
    <location>
        <begin position="224"/>
        <end position="235"/>
    </location>
</feature>
<evidence type="ECO:0000313" key="3">
    <source>
        <dbReference type="Proteomes" id="UP000268014"/>
    </source>
</evidence>
<keyword evidence="3" id="KW-1185">Reference proteome</keyword>
<dbReference type="STRING" id="6290.A0A0N4X7R1"/>
<reference evidence="2 3" key="2">
    <citation type="submission" date="2018-11" db="EMBL/GenBank/DDBJ databases">
        <authorList>
            <consortium name="Pathogen Informatics"/>
        </authorList>
    </citation>
    <scope>NUCLEOTIDE SEQUENCE [LARGE SCALE GENOMIC DNA]</scope>
    <source>
        <strain evidence="2 3">MHpl1</strain>
    </source>
</reference>
<dbReference type="AlphaFoldDB" id="A0A0N4X7R1"/>
<feature type="compositionally biased region" description="Basic and acidic residues" evidence="1">
    <location>
        <begin position="206"/>
        <end position="217"/>
    </location>
</feature>
<accession>A0A0N4X7R1</accession>
<sequence length="359" mass="41168">MNEARTVDLNVLNMSAFDLYLTSNEEPDPSLRAMLHTCRPSRLEGKLNLSGSSSTLSKVLTTGRPKEWLSRFSSQLGLLSESQTASSVMDMRQWRDYWVRNSGTDGRFWKKLVTAEEILRMTKNATPLKTITYDTVLDAVKKMAQQSQSFLVNCFYDSYVGDVKREIDNESDSYKWEYYDRAQMYTSQCGYQQSKRRVISPRDSIVVHRREGSDGNRKPRSLSFLESPSQNQMRTTPRMLKKSRDSMVMDEMVPRNTYDQLRKVASTPLLVQVPTMLSTPHFRLALSQSDRRRTVEGDRDPGALDQPTSQCLDTVWFCPVWKDENTFSLLLLPTDVPYLQGLSTRMSIQGCLVQGEVIV</sequence>
<name>A0A0N4X7R1_HAEPC</name>
<dbReference type="Proteomes" id="UP000268014">
    <property type="component" value="Unassembled WGS sequence"/>
</dbReference>
<proteinExistence type="predicted"/>
<protein>
    <submittedName>
        <fullName evidence="4">RGS domain-containing protein</fullName>
    </submittedName>
</protein>